<organism evidence="2 3">
    <name type="scientific">Cerrena zonata</name>
    <dbReference type="NCBI Taxonomy" id="2478898"/>
    <lineage>
        <taxon>Eukaryota</taxon>
        <taxon>Fungi</taxon>
        <taxon>Dikarya</taxon>
        <taxon>Basidiomycota</taxon>
        <taxon>Agaricomycotina</taxon>
        <taxon>Agaricomycetes</taxon>
        <taxon>Polyporales</taxon>
        <taxon>Cerrenaceae</taxon>
        <taxon>Cerrena</taxon>
    </lineage>
</organism>
<sequence>MLNNAKHDPDFLTTSYSTNMSQNAMVEVVMCCVPDMIELTCDAVICASAGAYHVVKAVVPRSRKPKHTGNRKPMQETRSRHHSYASSTTARHYPLSSRNVL</sequence>
<accession>A0AAW0FIB0</accession>
<name>A0AAW0FIB0_9APHY</name>
<comment type="caution">
    <text evidence="2">The sequence shown here is derived from an EMBL/GenBank/DDBJ whole genome shotgun (WGS) entry which is preliminary data.</text>
</comment>
<proteinExistence type="predicted"/>
<evidence type="ECO:0000256" key="1">
    <source>
        <dbReference type="SAM" id="MobiDB-lite"/>
    </source>
</evidence>
<gene>
    <name evidence="2" type="ORF">QCA50_018012</name>
</gene>
<evidence type="ECO:0000313" key="2">
    <source>
        <dbReference type="EMBL" id="KAK7679067.1"/>
    </source>
</evidence>
<dbReference type="Proteomes" id="UP001385951">
    <property type="component" value="Unassembled WGS sequence"/>
</dbReference>
<dbReference type="AlphaFoldDB" id="A0AAW0FIB0"/>
<reference evidence="2 3" key="1">
    <citation type="submission" date="2022-09" db="EMBL/GenBank/DDBJ databases">
        <authorList>
            <person name="Palmer J.M."/>
        </authorList>
    </citation>
    <scope>NUCLEOTIDE SEQUENCE [LARGE SCALE GENOMIC DNA]</scope>
    <source>
        <strain evidence="2 3">DSM 7382</strain>
    </source>
</reference>
<evidence type="ECO:0000313" key="3">
    <source>
        <dbReference type="Proteomes" id="UP001385951"/>
    </source>
</evidence>
<keyword evidence="3" id="KW-1185">Reference proteome</keyword>
<protein>
    <submittedName>
        <fullName evidence="2">Uncharacterized protein</fullName>
    </submittedName>
</protein>
<feature type="compositionally biased region" description="Polar residues" evidence="1">
    <location>
        <begin position="84"/>
        <end position="101"/>
    </location>
</feature>
<feature type="compositionally biased region" description="Basic residues" evidence="1">
    <location>
        <begin position="61"/>
        <end position="70"/>
    </location>
</feature>
<dbReference type="EMBL" id="JASBNA010000064">
    <property type="protein sequence ID" value="KAK7679067.1"/>
    <property type="molecule type" value="Genomic_DNA"/>
</dbReference>
<feature type="region of interest" description="Disordered" evidence="1">
    <location>
        <begin position="61"/>
        <end position="101"/>
    </location>
</feature>